<dbReference type="SUPFAM" id="SSF52777">
    <property type="entry name" value="CoA-dependent acyltransferases"/>
    <property type="match status" value="1"/>
</dbReference>
<dbReference type="InterPro" id="IPR023213">
    <property type="entry name" value="CAT-like_dom_sf"/>
</dbReference>
<keyword evidence="2" id="KW-1185">Reference proteome</keyword>
<gene>
    <name evidence="1" type="ORF">K491DRAFT_710360</name>
</gene>
<dbReference type="EMBL" id="MU004291">
    <property type="protein sequence ID" value="KAF2661935.1"/>
    <property type="molecule type" value="Genomic_DNA"/>
</dbReference>
<dbReference type="Proteomes" id="UP000799324">
    <property type="component" value="Unassembled WGS sequence"/>
</dbReference>
<dbReference type="PANTHER" id="PTHR42034:SF1">
    <property type="entry name" value="CONDENSATION DOMAIN-CONTAINING PROTEIN"/>
    <property type="match status" value="1"/>
</dbReference>
<evidence type="ECO:0000313" key="2">
    <source>
        <dbReference type="Proteomes" id="UP000799324"/>
    </source>
</evidence>
<accession>A0A6A6TPD7</accession>
<reference evidence="1" key="1">
    <citation type="journal article" date="2020" name="Stud. Mycol.">
        <title>101 Dothideomycetes genomes: a test case for predicting lifestyles and emergence of pathogens.</title>
        <authorList>
            <person name="Haridas S."/>
            <person name="Albert R."/>
            <person name="Binder M."/>
            <person name="Bloem J."/>
            <person name="Labutti K."/>
            <person name="Salamov A."/>
            <person name="Andreopoulos B."/>
            <person name="Baker S."/>
            <person name="Barry K."/>
            <person name="Bills G."/>
            <person name="Bluhm B."/>
            <person name="Cannon C."/>
            <person name="Castanera R."/>
            <person name="Culley D."/>
            <person name="Daum C."/>
            <person name="Ezra D."/>
            <person name="Gonzalez J."/>
            <person name="Henrissat B."/>
            <person name="Kuo A."/>
            <person name="Liang C."/>
            <person name="Lipzen A."/>
            <person name="Lutzoni F."/>
            <person name="Magnuson J."/>
            <person name="Mondo S."/>
            <person name="Nolan M."/>
            <person name="Ohm R."/>
            <person name="Pangilinan J."/>
            <person name="Park H.-J."/>
            <person name="Ramirez L."/>
            <person name="Alfaro M."/>
            <person name="Sun H."/>
            <person name="Tritt A."/>
            <person name="Yoshinaga Y."/>
            <person name="Zwiers L.-H."/>
            <person name="Turgeon B."/>
            <person name="Goodwin S."/>
            <person name="Spatafora J."/>
            <person name="Crous P."/>
            <person name="Grigoriev I."/>
        </authorList>
    </citation>
    <scope>NUCLEOTIDE SEQUENCE</scope>
    <source>
        <strain evidence="1">CBS 122681</strain>
    </source>
</reference>
<dbReference type="AlphaFoldDB" id="A0A6A6TPD7"/>
<dbReference type="Gene3D" id="3.30.559.10">
    <property type="entry name" value="Chloramphenicol acetyltransferase-like domain"/>
    <property type="match status" value="1"/>
</dbReference>
<organism evidence="1 2">
    <name type="scientific">Lophiostoma macrostomum CBS 122681</name>
    <dbReference type="NCBI Taxonomy" id="1314788"/>
    <lineage>
        <taxon>Eukaryota</taxon>
        <taxon>Fungi</taxon>
        <taxon>Dikarya</taxon>
        <taxon>Ascomycota</taxon>
        <taxon>Pezizomycotina</taxon>
        <taxon>Dothideomycetes</taxon>
        <taxon>Pleosporomycetidae</taxon>
        <taxon>Pleosporales</taxon>
        <taxon>Lophiostomataceae</taxon>
        <taxon>Lophiostoma</taxon>
    </lineage>
</organism>
<dbReference type="Gene3D" id="3.30.559.30">
    <property type="entry name" value="Nonribosomal peptide synthetase, condensation domain"/>
    <property type="match status" value="1"/>
</dbReference>
<proteinExistence type="predicted"/>
<name>A0A6A6TPD7_9PLEO</name>
<sequence length="456" mass="51794">MPWSWKETRPGRWERPQSSLEKIALVNRNVDKAMDRDNWAKTAVAKLEFQPSFGDPEAALRIAWKQVRYNYPEIAAFPYQGIYMYRIGNPDQVSLWVSATFSVVENTSPEDLLGRIPRNEQMMLYWLPDSSEVLIRSPHYRLDARGAIFCLDQLIQCLANLDPVLEFGGCAKNLSASIDEALSIPYEYSSKIEKAALKRMDALEPHNPPLDLTPTIIKTAPGATRRRYIKFSRAETRAIISGCAKSKMELTPALHAALINSCAKIVRPTDKRSFMASYHCDLREHIKKPVSTKKAPTVCTSVIHTDVKVSPKTSFKTYYKDLAPVYKDGYKPYIDSTACFHEKLTAKMYSSGRGNAEIDGQPQPRFGPLGVIDDQLTKDVHRGEVRVLDFWLGAEVLTKRPMVHNWIWEDQMVFSCCFNESYWQPAYIASFLQGIKDTLMEEVALTSMLADTSLSR</sequence>
<dbReference type="OrthoDB" id="2548233at2759"/>
<evidence type="ECO:0000313" key="1">
    <source>
        <dbReference type="EMBL" id="KAF2661935.1"/>
    </source>
</evidence>
<dbReference type="PANTHER" id="PTHR42034">
    <property type="entry name" value="CHROMOSOME 7, WHOLE GENOME SHOTGUN SEQUENCE-RELATED"/>
    <property type="match status" value="1"/>
</dbReference>
<protein>
    <submittedName>
        <fullName evidence="1">Uncharacterized protein</fullName>
    </submittedName>
</protein>